<dbReference type="AlphaFoldDB" id="A0A0F9SQD7"/>
<sequence length="145" mass="16878">MTLVDEIQVQHNSELRKRVYRTIQSMYKLFKGSARNIQVVDRYMNIWKPLGGKIKDVVEFPYESKKGSKAEKKNAAQCLFALVTTMIETWHKYCEEDLSPTQRQKCVKTLETLFDKIEFITSHQLDLPIQGSDEAGYEFKPPKGE</sequence>
<dbReference type="EMBL" id="LAZR01000387">
    <property type="protein sequence ID" value="KKN71245.1"/>
    <property type="molecule type" value="Genomic_DNA"/>
</dbReference>
<evidence type="ECO:0000313" key="1">
    <source>
        <dbReference type="EMBL" id="KKN71245.1"/>
    </source>
</evidence>
<proteinExistence type="predicted"/>
<reference evidence="1" key="1">
    <citation type="journal article" date="2015" name="Nature">
        <title>Complex archaea that bridge the gap between prokaryotes and eukaryotes.</title>
        <authorList>
            <person name="Spang A."/>
            <person name="Saw J.H."/>
            <person name="Jorgensen S.L."/>
            <person name="Zaremba-Niedzwiedzka K."/>
            <person name="Martijn J."/>
            <person name="Lind A.E."/>
            <person name="van Eijk R."/>
            <person name="Schleper C."/>
            <person name="Guy L."/>
            <person name="Ettema T.J."/>
        </authorList>
    </citation>
    <scope>NUCLEOTIDE SEQUENCE</scope>
</reference>
<name>A0A0F9SQD7_9ZZZZ</name>
<gene>
    <name evidence="1" type="ORF">LCGC14_0422880</name>
</gene>
<organism evidence="1">
    <name type="scientific">marine sediment metagenome</name>
    <dbReference type="NCBI Taxonomy" id="412755"/>
    <lineage>
        <taxon>unclassified sequences</taxon>
        <taxon>metagenomes</taxon>
        <taxon>ecological metagenomes</taxon>
    </lineage>
</organism>
<accession>A0A0F9SQD7</accession>
<comment type="caution">
    <text evidence="1">The sequence shown here is derived from an EMBL/GenBank/DDBJ whole genome shotgun (WGS) entry which is preliminary data.</text>
</comment>
<protein>
    <submittedName>
        <fullName evidence="1">Uncharacterized protein</fullName>
    </submittedName>
</protein>